<dbReference type="SUPFAM" id="SSF52374">
    <property type="entry name" value="Nucleotidylyl transferase"/>
    <property type="match status" value="1"/>
</dbReference>
<keyword evidence="7 11" id="KW-0030">Aminoacyl-tRNA synthetase</keyword>
<evidence type="ECO:0000256" key="7">
    <source>
        <dbReference type="ARBA" id="ARBA00023146"/>
    </source>
</evidence>
<dbReference type="Pfam" id="PF22421">
    <property type="entry name" value="SYY_C-terminal"/>
    <property type="match status" value="1"/>
</dbReference>
<dbReference type="GO" id="GO:0006437">
    <property type="term" value="P:tyrosyl-tRNA aminoacylation"/>
    <property type="evidence" value="ECO:0007669"/>
    <property type="project" value="UniProtKB-UniRule"/>
</dbReference>
<comment type="similarity">
    <text evidence="11">Belongs to the class-I aminoacyl-tRNA synthetase family.</text>
</comment>
<evidence type="ECO:0000256" key="5">
    <source>
        <dbReference type="ARBA" id="ARBA00022884"/>
    </source>
</evidence>
<dbReference type="SMART" id="SM00363">
    <property type="entry name" value="S4"/>
    <property type="match status" value="1"/>
</dbReference>
<dbReference type="PATRIC" id="fig|1618356.3.peg.425"/>
<reference evidence="13 14" key="1">
    <citation type="journal article" date="2015" name="Nature">
        <title>rRNA introns, odd ribosomes, and small enigmatic genomes across a large radiation of phyla.</title>
        <authorList>
            <person name="Brown C.T."/>
            <person name="Hug L.A."/>
            <person name="Thomas B.C."/>
            <person name="Sharon I."/>
            <person name="Castelle C.J."/>
            <person name="Singh A."/>
            <person name="Wilkins M.J."/>
            <person name="Williams K.H."/>
            <person name="Banfield J.F."/>
        </authorList>
    </citation>
    <scope>NUCLEOTIDE SEQUENCE [LARGE SCALE GENOMIC DNA]</scope>
</reference>
<keyword evidence="5 10" id="KW-0694">RNA-binding</keyword>
<evidence type="ECO:0000313" key="13">
    <source>
        <dbReference type="EMBL" id="KKS32405.1"/>
    </source>
</evidence>
<dbReference type="PROSITE" id="PS00178">
    <property type="entry name" value="AA_TRNA_LIGASE_I"/>
    <property type="match status" value="1"/>
</dbReference>
<evidence type="ECO:0000256" key="3">
    <source>
        <dbReference type="ARBA" id="ARBA00022741"/>
    </source>
</evidence>
<evidence type="ECO:0000256" key="4">
    <source>
        <dbReference type="ARBA" id="ARBA00022840"/>
    </source>
</evidence>
<gene>
    <name evidence="13" type="ORF">UU93_C0007G0010</name>
</gene>
<dbReference type="EC" id="6.1.1.1" evidence="1 9"/>
<organism evidence="13 14">
    <name type="scientific">Candidatus Amesbacteria bacterium GW2011_GWA2_42_12</name>
    <dbReference type="NCBI Taxonomy" id="1618356"/>
    <lineage>
        <taxon>Bacteria</taxon>
        <taxon>Candidatus Amesiibacteriota</taxon>
    </lineage>
</organism>
<dbReference type="Gene3D" id="3.10.290.10">
    <property type="entry name" value="RNA-binding S4 domain"/>
    <property type="match status" value="1"/>
</dbReference>
<evidence type="ECO:0000256" key="10">
    <source>
        <dbReference type="PROSITE-ProRule" id="PRU00182"/>
    </source>
</evidence>
<evidence type="ECO:0000313" key="14">
    <source>
        <dbReference type="Proteomes" id="UP000034160"/>
    </source>
</evidence>
<comment type="catalytic activity">
    <reaction evidence="8">
        <text>tRNA(Tyr) + L-tyrosine + ATP = L-tyrosyl-tRNA(Tyr) + AMP + diphosphate + H(+)</text>
        <dbReference type="Rhea" id="RHEA:10220"/>
        <dbReference type="Rhea" id="RHEA-COMP:9706"/>
        <dbReference type="Rhea" id="RHEA-COMP:9707"/>
        <dbReference type="ChEBI" id="CHEBI:15378"/>
        <dbReference type="ChEBI" id="CHEBI:30616"/>
        <dbReference type="ChEBI" id="CHEBI:33019"/>
        <dbReference type="ChEBI" id="CHEBI:58315"/>
        <dbReference type="ChEBI" id="CHEBI:78442"/>
        <dbReference type="ChEBI" id="CHEBI:78536"/>
        <dbReference type="ChEBI" id="CHEBI:456215"/>
        <dbReference type="EC" id="6.1.1.1"/>
    </reaction>
</comment>
<dbReference type="Gene3D" id="1.10.240.10">
    <property type="entry name" value="Tyrosyl-Transfer RNA Synthetase"/>
    <property type="match status" value="1"/>
</dbReference>
<dbReference type="Proteomes" id="UP000034160">
    <property type="component" value="Unassembled WGS sequence"/>
</dbReference>
<proteinExistence type="inferred from homology"/>
<dbReference type="PANTHER" id="PTHR11766:SF1">
    <property type="entry name" value="TYROSINE--TRNA LIGASE"/>
    <property type="match status" value="1"/>
</dbReference>
<dbReference type="CDD" id="cd00165">
    <property type="entry name" value="S4"/>
    <property type="match status" value="1"/>
</dbReference>
<dbReference type="CDD" id="cd00805">
    <property type="entry name" value="TyrRS_core"/>
    <property type="match status" value="1"/>
</dbReference>
<dbReference type="Gene3D" id="3.40.50.620">
    <property type="entry name" value="HUPs"/>
    <property type="match status" value="1"/>
</dbReference>
<sequence>MDKIEELLTRGVANIIPGKAELEKVLRSSKKLNIFLGVDPTAPRIHLGHGVNLRKLQQFVELGHKVTFLIGDFTTKVGDSSDKESERPILADDQIEANWQTYKQQASKILDFSKAKVVHNSDWLSKLNFSDVIKLCQQFTLNDYISREIMKKKLENGVSIRLDEVLYPIMQGYDSYFMDTDIQVGAADQTFNMQAGRSLQKKLRNKDSLVLVNQYLTGTDGRKMSKSWGNAIWLDDSPNDMYGKVMSIKDELIPEYFTLATELSMSNVQSTMSNQNPMEIKKKLALQIVTELHSDKASVAAQEYFENTFQQKQTPQDISTVSVTSKNIIDILVETQLASSKSEAKRLVEQKGVKVNNEVVATMNYELSTNNSIISVGSRKFVKVELKNG</sequence>
<evidence type="ECO:0000259" key="12">
    <source>
        <dbReference type="SMART" id="SM00363"/>
    </source>
</evidence>
<dbReference type="InterPro" id="IPR001412">
    <property type="entry name" value="aa-tRNA-synth_I_CS"/>
</dbReference>
<evidence type="ECO:0000256" key="8">
    <source>
        <dbReference type="ARBA" id="ARBA00048248"/>
    </source>
</evidence>
<protein>
    <recommendedName>
        <fullName evidence="1 9">Tyrosine--tRNA ligase</fullName>
        <ecNumber evidence="1 9">6.1.1.1</ecNumber>
    </recommendedName>
</protein>
<dbReference type="GO" id="GO:0005524">
    <property type="term" value="F:ATP binding"/>
    <property type="evidence" value="ECO:0007669"/>
    <property type="project" value="UniProtKB-KW"/>
</dbReference>
<dbReference type="PROSITE" id="PS50889">
    <property type="entry name" value="S4"/>
    <property type="match status" value="1"/>
</dbReference>
<evidence type="ECO:0000256" key="2">
    <source>
        <dbReference type="ARBA" id="ARBA00022598"/>
    </source>
</evidence>
<keyword evidence="6 11" id="KW-0648">Protein biosynthesis</keyword>
<feature type="domain" description="RNA-binding S4" evidence="12">
    <location>
        <begin position="327"/>
        <end position="387"/>
    </location>
</feature>
<keyword evidence="3 11" id="KW-0547">Nucleotide-binding</keyword>
<accession>A0A0G0Y6M7</accession>
<dbReference type="InterPro" id="IPR036986">
    <property type="entry name" value="S4_RNA-bd_sf"/>
</dbReference>
<evidence type="ECO:0000256" key="11">
    <source>
        <dbReference type="RuleBase" id="RU363036"/>
    </source>
</evidence>
<evidence type="ECO:0000256" key="9">
    <source>
        <dbReference type="NCBIfam" id="TIGR00234"/>
    </source>
</evidence>
<dbReference type="InterPro" id="IPR054608">
    <property type="entry name" value="SYY-like_C"/>
</dbReference>
<dbReference type="GO" id="GO:0004831">
    <property type="term" value="F:tyrosine-tRNA ligase activity"/>
    <property type="evidence" value="ECO:0007669"/>
    <property type="project" value="UniProtKB-UniRule"/>
</dbReference>
<dbReference type="InterPro" id="IPR002305">
    <property type="entry name" value="aa-tRNA-synth_Ic"/>
</dbReference>
<dbReference type="AlphaFoldDB" id="A0A0G0Y6M7"/>
<dbReference type="STRING" id="1618356.UU93_C0007G0010"/>
<evidence type="ECO:0000256" key="6">
    <source>
        <dbReference type="ARBA" id="ARBA00022917"/>
    </source>
</evidence>
<dbReference type="SUPFAM" id="SSF55174">
    <property type="entry name" value="Alpha-L RNA-binding motif"/>
    <property type="match status" value="1"/>
</dbReference>
<dbReference type="GO" id="GO:0005829">
    <property type="term" value="C:cytosol"/>
    <property type="evidence" value="ECO:0007669"/>
    <property type="project" value="TreeGrafter"/>
</dbReference>
<dbReference type="PRINTS" id="PR01040">
    <property type="entry name" value="TRNASYNTHTYR"/>
</dbReference>
<dbReference type="InterPro" id="IPR014729">
    <property type="entry name" value="Rossmann-like_a/b/a_fold"/>
</dbReference>
<name>A0A0G0Y6M7_9BACT</name>
<keyword evidence="4 11" id="KW-0067">ATP-binding</keyword>
<keyword evidence="2 11" id="KW-0436">Ligase</keyword>
<dbReference type="GO" id="GO:0003723">
    <property type="term" value="F:RNA binding"/>
    <property type="evidence" value="ECO:0007669"/>
    <property type="project" value="UniProtKB-KW"/>
</dbReference>
<comment type="caution">
    <text evidence="13">The sequence shown here is derived from an EMBL/GenBank/DDBJ whole genome shotgun (WGS) entry which is preliminary data.</text>
</comment>
<dbReference type="Pfam" id="PF00579">
    <property type="entry name" value="tRNA-synt_1b"/>
    <property type="match status" value="1"/>
</dbReference>
<dbReference type="EMBL" id="LCCN01000007">
    <property type="protein sequence ID" value="KKS32405.1"/>
    <property type="molecule type" value="Genomic_DNA"/>
</dbReference>
<evidence type="ECO:0000256" key="1">
    <source>
        <dbReference type="ARBA" id="ARBA00013160"/>
    </source>
</evidence>
<dbReference type="PANTHER" id="PTHR11766">
    <property type="entry name" value="TYROSYL-TRNA SYNTHETASE"/>
    <property type="match status" value="1"/>
</dbReference>
<dbReference type="InterPro" id="IPR002942">
    <property type="entry name" value="S4_RNA-bd"/>
</dbReference>
<dbReference type="InterPro" id="IPR002307">
    <property type="entry name" value="Tyr-tRNA-ligase"/>
</dbReference>
<dbReference type="InterPro" id="IPR024088">
    <property type="entry name" value="Tyr-tRNA-ligase_bac-type"/>
</dbReference>
<dbReference type="NCBIfam" id="TIGR00234">
    <property type="entry name" value="tyrS"/>
    <property type="match status" value="1"/>
</dbReference>